<dbReference type="InterPro" id="IPR046346">
    <property type="entry name" value="Aminoacid_DH-like_N_sf"/>
</dbReference>
<accession>A0A0C2Y9F5</accession>
<dbReference type="AlphaFoldDB" id="A0A0C2Y9F5"/>
<dbReference type="InterPro" id="IPR020631">
    <property type="entry name" value="THF_DH/CycHdrlase_NAD-bd_dom"/>
</dbReference>
<dbReference type="InterPro" id="IPR020630">
    <property type="entry name" value="THF_DH/CycHdrlase_cat_dom"/>
</dbReference>
<gene>
    <name evidence="3" type="ORF">M413DRAFT_441565</name>
</gene>
<evidence type="ECO:0008006" key="5">
    <source>
        <dbReference type="Google" id="ProtNLM"/>
    </source>
</evidence>
<dbReference type="InterPro" id="IPR036291">
    <property type="entry name" value="NAD(P)-bd_dom_sf"/>
</dbReference>
<dbReference type="GO" id="GO:0005829">
    <property type="term" value="C:cytosol"/>
    <property type="evidence" value="ECO:0007669"/>
    <property type="project" value="TreeGrafter"/>
</dbReference>
<evidence type="ECO:0000313" key="4">
    <source>
        <dbReference type="Proteomes" id="UP000053424"/>
    </source>
</evidence>
<dbReference type="Gene3D" id="3.40.50.720">
    <property type="entry name" value="NAD(P)-binding Rossmann-like Domain"/>
    <property type="match status" value="1"/>
</dbReference>
<evidence type="ECO:0000259" key="2">
    <source>
        <dbReference type="Pfam" id="PF02882"/>
    </source>
</evidence>
<dbReference type="GO" id="GO:0004487">
    <property type="term" value="F:methylenetetrahydrofolate dehydrogenase (NAD+) activity"/>
    <property type="evidence" value="ECO:0007669"/>
    <property type="project" value="TreeGrafter"/>
</dbReference>
<feature type="domain" description="Tetrahydrofolate dehydrogenase/cyclohydrolase NAD(P)-binding" evidence="2">
    <location>
        <begin position="178"/>
        <end position="240"/>
    </location>
</feature>
<sequence length="355" mass="39218">MTTASPRKGLLIKADPIAAQFRDEVKQALAQLSCRPKLVGILATTSAPSKSYAEFTRKQCEELGFDFVLKTTGAAASPELGEGDGVEEAIIEANEDESIHGIMVYFPIFGAQQDHYLQQVVSPFKDVEGLHFKFHYNLYHNIRFIEPKSLLGSVATPIAPTELETEEPPAGTVKSIIPCTPLAIVKSLEFTGVYNRILPYGDRAYGKTITVINRSEVVGRPLAALLANDGARVMSVDIDSIQEYTKRPRVASNPSSSESMTAQRYHPRHIVHPSNLTLHECLAISDVVISAVPSPTYKIKTEWLKDGCICVNVASDKNFEKDVRDKASIYIPAVGKVTIFMLLRNLLRLQQYQQV</sequence>
<evidence type="ECO:0000259" key="1">
    <source>
        <dbReference type="Pfam" id="PF00763"/>
    </source>
</evidence>
<name>A0A0C2Y9F5_HEBCY</name>
<dbReference type="HOGENOM" id="CLU_031413_0_0_1"/>
<dbReference type="FunFam" id="3.40.50.720:FF:000401">
    <property type="entry name" value="Related to MTD1-methylenetetrahydrofolate dehydrogenase (NAD+)"/>
    <property type="match status" value="1"/>
</dbReference>
<dbReference type="Pfam" id="PF02882">
    <property type="entry name" value="THF_DHG_CYH_C"/>
    <property type="match status" value="1"/>
</dbReference>
<dbReference type="OrthoDB" id="41403at2759"/>
<dbReference type="PANTHER" id="PTHR48099:SF3">
    <property type="entry name" value="METHYLENETETRAHYDROFOLATE DEHYDROGENASE [NAD(+)]"/>
    <property type="match status" value="1"/>
</dbReference>
<reference evidence="3 4" key="1">
    <citation type="submission" date="2014-04" db="EMBL/GenBank/DDBJ databases">
        <authorList>
            <consortium name="DOE Joint Genome Institute"/>
            <person name="Kuo A."/>
            <person name="Gay G."/>
            <person name="Dore J."/>
            <person name="Kohler A."/>
            <person name="Nagy L.G."/>
            <person name="Floudas D."/>
            <person name="Copeland A."/>
            <person name="Barry K.W."/>
            <person name="Cichocki N."/>
            <person name="Veneault-Fourrey C."/>
            <person name="LaButti K."/>
            <person name="Lindquist E.A."/>
            <person name="Lipzen A."/>
            <person name="Lundell T."/>
            <person name="Morin E."/>
            <person name="Murat C."/>
            <person name="Sun H."/>
            <person name="Tunlid A."/>
            <person name="Henrissat B."/>
            <person name="Grigoriev I.V."/>
            <person name="Hibbett D.S."/>
            <person name="Martin F."/>
            <person name="Nordberg H.P."/>
            <person name="Cantor M.N."/>
            <person name="Hua S.X."/>
        </authorList>
    </citation>
    <scope>NUCLEOTIDE SEQUENCE [LARGE SCALE GENOMIC DNA]</scope>
    <source>
        <strain evidence="4">h7</strain>
    </source>
</reference>
<dbReference type="STRING" id="686832.A0A0C2Y9F5"/>
<dbReference type="PANTHER" id="PTHR48099">
    <property type="entry name" value="C-1-TETRAHYDROFOLATE SYNTHASE, CYTOPLASMIC-RELATED"/>
    <property type="match status" value="1"/>
</dbReference>
<dbReference type="CDD" id="cd01079">
    <property type="entry name" value="NAD_bind_m-THF_DH"/>
    <property type="match status" value="1"/>
</dbReference>
<dbReference type="Gene3D" id="3.40.50.10860">
    <property type="entry name" value="Leucine Dehydrogenase, chain A, domain 1"/>
    <property type="match status" value="1"/>
</dbReference>
<dbReference type="InterPro" id="IPR035812">
    <property type="entry name" value="m-THF_DH_NAD-bd"/>
</dbReference>
<dbReference type="SUPFAM" id="SSF53223">
    <property type="entry name" value="Aminoacid dehydrogenase-like, N-terminal domain"/>
    <property type="match status" value="1"/>
</dbReference>
<dbReference type="SUPFAM" id="SSF51735">
    <property type="entry name" value="NAD(P)-binding Rossmann-fold domains"/>
    <property type="match status" value="1"/>
</dbReference>
<keyword evidence="4" id="KW-1185">Reference proteome</keyword>
<protein>
    <recommendedName>
        <fullName evidence="5">Methylenetetrahydrofolate dehydrogenase</fullName>
    </recommendedName>
</protein>
<feature type="domain" description="Tetrahydrofolate dehydrogenase/cyclohydrolase catalytic" evidence="1">
    <location>
        <begin position="12"/>
        <end position="128"/>
    </location>
</feature>
<reference evidence="4" key="2">
    <citation type="submission" date="2015-01" db="EMBL/GenBank/DDBJ databases">
        <title>Evolutionary Origins and Diversification of the Mycorrhizal Mutualists.</title>
        <authorList>
            <consortium name="DOE Joint Genome Institute"/>
            <consortium name="Mycorrhizal Genomics Consortium"/>
            <person name="Kohler A."/>
            <person name="Kuo A."/>
            <person name="Nagy L.G."/>
            <person name="Floudas D."/>
            <person name="Copeland A."/>
            <person name="Barry K.W."/>
            <person name="Cichocki N."/>
            <person name="Veneault-Fourrey C."/>
            <person name="LaButti K."/>
            <person name="Lindquist E.A."/>
            <person name="Lipzen A."/>
            <person name="Lundell T."/>
            <person name="Morin E."/>
            <person name="Murat C."/>
            <person name="Riley R."/>
            <person name="Ohm R."/>
            <person name="Sun H."/>
            <person name="Tunlid A."/>
            <person name="Henrissat B."/>
            <person name="Grigoriev I.V."/>
            <person name="Hibbett D.S."/>
            <person name="Martin F."/>
        </authorList>
    </citation>
    <scope>NUCLEOTIDE SEQUENCE [LARGE SCALE GENOMIC DNA]</scope>
    <source>
        <strain evidence="4">h7</strain>
    </source>
</reference>
<dbReference type="GO" id="GO:0004488">
    <property type="term" value="F:methylenetetrahydrofolate dehydrogenase (NADP+) activity"/>
    <property type="evidence" value="ECO:0007669"/>
    <property type="project" value="InterPro"/>
</dbReference>
<dbReference type="EMBL" id="KN831771">
    <property type="protein sequence ID" value="KIM46473.1"/>
    <property type="molecule type" value="Genomic_DNA"/>
</dbReference>
<dbReference type="GO" id="GO:0009113">
    <property type="term" value="P:purine nucleobase biosynthetic process"/>
    <property type="evidence" value="ECO:0007669"/>
    <property type="project" value="TreeGrafter"/>
</dbReference>
<organism evidence="3 4">
    <name type="scientific">Hebeloma cylindrosporum</name>
    <dbReference type="NCBI Taxonomy" id="76867"/>
    <lineage>
        <taxon>Eukaryota</taxon>
        <taxon>Fungi</taxon>
        <taxon>Dikarya</taxon>
        <taxon>Basidiomycota</taxon>
        <taxon>Agaricomycotina</taxon>
        <taxon>Agaricomycetes</taxon>
        <taxon>Agaricomycetidae</taxon>
        <taxon>Agaricales</taxon>
        <taxon>Agaricineae</taxon>
        <taxon>Hymenogastraceae</taxon>
        <taxon>Hebeloma</taxon>
    </lineage>
</organism>
<proteinExistence type="predicted"/>
<dbReference type="Pfam" id="PF00763">
    <property type="entry name" value="THF_DHG_CYH"/>
    <property type="match status" value="1"/>
</dbReference>
<evidence type="ECO:0000313" key="3">
    <source>
        <dbReference type="EMBL" id="KIM46473.1"/>
    </source>
</evidence>
<dbReference type="Proteomes" id="UP000053424">
    <property type="component" value="Unassembled WGS sequence"/>
</dbReference>